<name>A0A7J7JAN0_BUGNE</name>
<evidence type="ECO:0000313" key="2">
    <source>
        <dbReference type="Proteomes" id="UP000593567"/>
    </source>
</evidence>
<reference evidence="1" key="1">
    <citation type="submission" date="2020-06" db="EMBL/GenBank/DDBJ databases">
        <title>Draft genome of Bugula neritina, a colonial animal packing powerful symbionts and potential medicines.</title>
        <authorList>
            <person name="Rayko M."/>
        </authorList>
    </citation>
    <scope>NUCLEOTIDE SEQUENCE [LARGE SCALE GENOMIC DNA]</scope>
    <source>
        <strain evidence="1">Kwan_BN1</strain>
    </source>
</reference>
<protein>
    <submittedName>
        <fullName evidence="1">Uncharacterized protein</fullName>
    </submittedName>
</protein>
<comment type="caution">
    <text evidence="1">The sequence shown here is derived from an EMBL/GenBank/DDBJ whole genome shotgun (WGS) entry which is preliminary data.</text>
</comment>
<organism evidence="1 2">
    <name type="scientific">Bugula neritina</name>
    <name type="common">Brown bryozoan</name>
    <name type="synonym">Sertularia neritina</name>
    <dbReference type="NCBI Taxonomy" id="10212"/>
    <lineage>
        <taxon>Eukaryota</taxon>
        <taxon>Metazoa</taxon>
        <taxon>Spiralia</taxon>
        <taxon>Lophotrochozoa</taxon>
        <taxon>Bryozoa</taxon>
        <taxon>Gymnolaemata</taxon>
        <taxon>Cheilostomatida</taxon>
        <taxon>Flustrina</taxon>
        <taxon>Buguloidea</taxon>
        <taxon>Bugulidae</taxon>
        <taxon>Bugula</taxon>
    </lineage>
</organism>
<keyword evidence="2" id="KW-1185">Reference proteome</keyword>
<accession>A0A7J7JAN0</accession>
<dbReference type="EMBL" id="VXIV02002764">
    <property type="protein sequence ID" value="KAF6023095.1"/>
    <property type="molecule type" value="Genomic_DNA"/>
</dbReference>
<dbReference type="AlphaFoldDB" id="A0A7J7JAN0"/>
<evidence type="ECO:0000313" key="1">
    <source>
        <dbReference type="EMBL" id="KAF6023095.1"/>
    </source>
</evidence>
<dbReference type="Proteomes" id="UP000593567">
    <property type="component" value="Unassembled WGS sequence"/>
</dbReference>
<gene>
    <name evidence="1" type="ORF">EB796_018603</name>
</gene>
<sequence>MVKSVLPHQSKINKHNKYSNIVIMQRIGTRLTQTFFIGEPWHSIQKIEAKGVVWGQLVQVMMFQMDDFPQSIPVLQRV</sequence>
<proteinExistence type="predicted"/>